<dbReference type="SUPFAM" id="SSF51735">
    <property type="entry name" value="NAD(P)-binding Rossmann-fold domains"/>
    <property type="match status" value="1"/>
</dbReference>
<dbReference type="PANTHER" id="PTHR14097">
    <property type="entry name" value="OXIDOREDUCTASE HTATIP2"/>
    <property type="match status" value="1"/>
</dbReference>
<gene>
    <name evidence="4" type="ORF">Cocul_00147</name>
</gene>
<evidence type="ECO:0000259" key="3">
    <source>
        <dbReference type="Pfam" id="PF01370"/>
    </source>
</evidence>
<feature type="domain" description="NAD-dependent epimerase/dehydratase" evidence="3">
    <location>
        <begin position="13"/>
        <end position="124"/>
    </location>
</feature>
<dbReference type="Proteomes" id="UP000050517">
    <property type="component" value="Unassembled WGS sequence"/>
</dbReference>
<protein>
    <recommendedName>
        <fullName evidence="3">NAD-dependent epimerase/dehydratase domain-containing protein</fullName>
    </recommendedName>
</protein>
<keyword evidence="2" id="KW-0472">Membrane</keyword>
<dbReference type="PATRIC" id="fig|1544416.3.peg.149"/>
<proteinExistence type="predicted"/>
<name>A0A0Q0UEE0_9CORY</name>
<dbReference type="Gene3D" id="3.40.50.720">
    <property type="entry name" value="NAD(P)-binding Rossmann-like Domain"/>
    <property type="match status" value="1"/>
</dbReference>
<keyword evidence="5" id="KW-1185">Reference proteome</keyword>
<dbReference type="GO" id="GO:0016020">
    <property type="term" value="C:membrane"/>
    <property type="evidence" value="ECO:0007669"/>
    <property type="project" value="UniProtKB-SubCell"/>
</dbReference>
<comment type="caution">
    <text evidence="4">The sequence shown here is derived from an EMBL/GenBank/DDBJ whole genome shotgun (WGS) entry which is preliminary data.</text>
</comment>
<reference evidence="4 5" key="1">
    <citation type="submission" date="2015-10" db="EMBL/GenBank/DDBJ databases">
        <title>Corynebacteirum lowii and Corynebacterium oculi species nova, derived from human clinical disease and and emended description of Corynebacterium mastiditis.</title>
        <authorList>
            <person name="Bernard K."/>
            <person name="Pacheco A.L."/>
            <person name="Mcdougall C."/>
            <person name="Burtx T."/>
            <person name="Weibe D."/>
            <person name="Tyler S."/>
            <person name="Olson A.B."/>
            <person name="Cnockaert M."/>
            <person name="Eguchi H."/>
            <person name="Kuwahara T."/>
            <person name="Nakayama-Imaohji H."/>
            <person name="Boudewijins M."/>
            <person name="Van Hoecke F."/>
            <person name="Bernier A.-M."/>
            <person name="Vandamme P."/>
        </authorList>
    </citation>
    <scope>NUCLEOTIDE SEQUENCE [LARGE SCALE GENOMIC DNA]</scope>
    <source>
        <strain evidence="4 5">NML 130210</strain>
    </source>
</reference>
<dbReference type="EMBL" id="LKST01000001">
    <property type="protein sequence ID" value="KQB85014.1"/>
    <property type="molecule type" value="Genomic_DNA"/>
</dbReference>
<evidence type="ECO:0000256" key="2">
    <source>
        <dbReference type="ARBA" id="ARBA00023136"/>
    </source>
</evidence>
<dbReference type="PANTHER" id="PTHR14097:SF7">
    <property type="entry name" value="OXIDOREDUCTASE HTATIP2"/>
    <property type="match status" value="1"/>
</dbReference>
<sequence length="224" mass="24517">MKVHVKKEPGLSVLISGHTGATGSFLLDRLIADDDVARIVALGRRHVTALDAAPKVQQIVVADMADLSGVDPAEVGDIDIAFDLVATPLKEAFNGEEAYRKVDVDIATECARFARSRGARFLGAIAVEGADSDRDFGKDYSRPAKRDFIRNVRAMGFERIAMLYPAWVSREQGFRLSEFLFTWGGRKGVKASAMAKVLAWAAQNQETGERAYSEKEIKRIATQG</sequence>
<evidence type="ECO:0000313" key="5">
    <source>
        <dbReference type="Proteomes" id="UP000050517"/>
    </source>
</evidence>
<evidence type="ECO:0000313" key="4">
    <source>
        <dbReference type="EMBL" id="KQB85014.1"/>
    </source>
</evidence>
<dbReference type="InterPro" id="IPR036291">
    <property type="entry name" value="NAD(P)-bd_dom_sf"/>
</dbReference>
<dbReference type="InterPro" id="IPR001509">
    <property type="entry name" value="Epimerase_deHydtase"/>
</dbReference>
<comment type="subcellular location">
    <subcellularLocation>
        <location evidence="1">Membrane</location>
    </subcellularLocation>
</comment>
<dbReference type="STRING" id="1544416.Cocul_00147"/>
<dbReference type="OrthoDB" id="9798632at2"/>
<organism evidence="4 5">
    <name type="scientific">Corynebacterium oculi</name>
    <dbReference type="NCBI Taxonomy" id="1544416"/>
    <lineage>
        <taxon>Bacteria</taxon>
        <taxon>Bacillati</taxon>
        <taxon>Actinomycetota</taxon>
        <taxon>Actinomycetes</taxon>
        <taxon>Mycobacteriales</taxon>
        <taxon>Corynebacteriaceae</taxon>
        <taxon>Corynebacterium</taxon>
    </lineage>
</organism>
<accession>A0A0Q0UEE0</accession>
<dbReference type="AlphaFoldDB" id="A0A0Q0UEE0"/>
<dbReference type="RefSeq" id="WP_055121398.1">
    <property type="nucleotide sequence ID" value="NZ_LKST01000001.1"/>
</dbReference>
<dbReference type="Pfam" id="PF01370">
    <property type="entry name" value="Epimerase"/>
    <property type="match status" value="1"/>
</dbReference>
<evidence type="ECO:0000256" key="1">
    <source>
        <dbReference type="ARBA" id="ARBA00004370"/>
    </source>
</evidence>